<feature type="domain" description="Methyl-accepting transducer" evidence="3">
    <location>
        <begin position="111"/>
        <end position="283"/>
    </location>
</feature>
<dbReference type="SMART" id="SM00283">
    <property type="entry name" value="MA"/>
    <property type="match status" value="1"/>
</dbReference>
<name>A0ABS4IMK3_9BACI</name>
<dbReference type="PANTHER" id="PTHR32089">
    <property type="entry name" value="METHYL-ACCEPTING CHEMOTAXIS PROTEIN MCPB"/>
    <property type="match status" value="1"/>
</dbReference>
<comment type="caution">
    <text evidence="4">The sequence shown here is derived from an EMBL/GenBank/DDBJ whole genome shotgun (WGS) entry which is preliminary data.</text>
</comment>
<dbReference type="InterPro" id="IPR029151">
    <property type="entry name" value="Sensor-like_sf"/>
</dbReference>
<evidence type="ECO:0000259" key="3">
    <source>
        <dbReference type="PROSITE" id="PS50111"/>
    </source>
</evidence>
<dbReference type="SUPFAM" id="SSF103190">
    <property type="entry name" value="Sensory domain-like"/>
    <property type="match status" value="1"/>
</dbReference>
<protein>
    <submittedName>
        <fullName evidence="4">Uncharacterized protein YoxC</fullName>
    </submittedName>
</protein>
<dbReference type="Proteomes" id="UP001519345">
    <property type="component" value="Unassembled WGS sequence"/>
</dbReference>
<dbReference type="PROSITE" id="PS50111">
    <property type="entry name" value="CHEMOTAXIS_TRANSDUC_2"/>
    <property type="match status" value="1"/>
</dbReference>
<keyword evidence="5" id="KW-1185">Reference proteome</keyword>
<accession>A0ABS4IMK3</accession>
<dbReference type="PANTHER" id="PTHR32089:SF112">
    <property type="entry name" value="LYSOZYME-LIKE PROTEIN-RELATED"/>
    <property type="match status" value="1"/>
</dbReference>
<dbReference type="EMBL" id="JAGGKX010000022">
    <property type="protein sequence ID" value="MBP1971214.1"/>
    <property type="molecule type" value="Genomic_DNA"/>
</dbReference>
<reference evidence="4 5" key="1">
    <citation type="submission" date="2021-03" db="EMBL/GenBank/DDBJ databases">
        <title>Genomic Encyclopedia of Type Strains, Phase IV (KMG-IV): sequencing the most valuable type-strain genomes for metagenomic binning, comparative biology and taxonomic classification.</title>
        <authorList>
            <person name="Goeker M."/>
        </authorList>
    </citation>
    <scope>NUCLEOTIDE SEQUENCE [LARGE SCALE GENOMIC DNA]</scope>
    <source>
        <strain evidence="4 5">DSM 25609</strain>
    </source>
</reference>
<dbReference type="SUPFAM" id="SSF58104">
    <property type="entry name" value="Methyl-accepting chemotaxis protein (MCP) signaling domain"/>
    <property type="match status" value="1"/>
</dbReference>
<proteinExistence type="predicted"/>
<gene>
    <name evidence="4" type="ORF">J2Z83_003353</name>
</gene>
<evidence type="ECO:0000256" key="1">
    <source>
        <dbReference type="ARBA" id="ARBA00023224"/>
    </source>
</evidence>
<dbReference type="Pfam" id="PF00015">
    <property type="entry name" value="MCPsignal"/>
    <property type="match status" value="1"/>
</dbReference>
<evidence type="ECO:0000313" key="5">
    <source>
        <dbReference type="Proteomes" id="UP001519345"/>
    </source>
</evidence>
<sequence>METDQKHQPLFQSFIQVSPFLQSLVNDDITIGIYDTEKLIINFPAKTFSLDVTPGDPLLEGDIVTNAIRENKNQAMVVPAHILGVNLVSRAVPLHDEYGKVIGGVGVGLNTERANQLSDIASNLSTVVDEVTNTIQDMAQSTSDLASNMTFINDKASEVNNSVDTIEEVSTVVKGIADQSNLLGLNAAIEAARAGEHGRGFSVVADEIRKMANNSKDQVTEIYGITDNIKQVITNLNQHIQDTNLQSDTQSAAIEELTATMQEINGNIQELAELAKENIEIKN</sequence>
<evidence type="ECO:0000313" key="4">
    <source>
        <dbReference type="EMBL" id="MBP1971214.1"/>
    </source>
</evidence>
<dbReference type="RefSeq" id="WP_209464281.1">
    <property type="nucleotide sequence ID" value="NZ_CP110224.1"/>
</dbReference>
<dbReference type="Gene3D" id="1.10.287.950">
    <property type="entry name" value="Methyl-accepting chemotaxis protein"/>
    <property type="match status" value="1"/>
</dbReference>
<dbReference type="InterPro" id="IPR004089">
    <property type="entry name" value="MCPsignal_dom"/>
</dbReference>
<evidence type="ECO:0000256" key="2">
    <source>
        <dbReference type="PROSITE-ProRule" id="PRU00284"/>
    </source>
</evidence>
<keyword evidence="1 2" id="KW-0807">Transducer</keyword>
<organism evidence="4 5">
    <name type="scientific">Virgibacillus natechei</name>
    <dbReference type="NCBI Taxonomy" id="1216297"/>
    <lineage>
        <taxon>Bacteria</taxon>
        <taxon>Bacillati</taxon>
        <taxon>Bacillota</taxon>
        <taxon>Bacilli</taxon>
        <taxon>Bacillales</taxon>
        <taxon>Bacillaceae</taxon>
        <taxon>Virgibacillus</taxon>
    </lineage>
</organism>